<evidence type="ECO:0000259" key="3">
    <source>
        <dbReference type="PROSITE" id="PS51676"/>
    </source>
</evidence>
<dbReference type="CDD" id="cd00201">
    <property type="entry name" value="WW"/>
    <property type="match status" value="2"/>
</dbReference>
<dbReference type="SUPFAM" id="SSF51045">
    <property type="entry name" value="WW domain"/>
    <property type="match status" value="2"/>
</dbReference>
<dbReference type="PROSITE" id="PS01159">
    <property type="entry name" value="WW_DOMAIN_1"/>
    <property type="match status" value="1"/>
</dbReference>
<organism evidence="4 5">
    <name type="scientific">Cyclospora cayetanensis</name>
    <dbReference type="NCBI Taxonomy" id="88456"/>
    <lineage>
        <taxon>Eukaryota</taxon>
        <taxon>Sar</taxon>
        <taxon>Alveolata</taxon>
        <taxon>Apicomplexa</taxon>
        <taxon>Conoidasida</taxon>
        <taxon>Coccidia</taxon>
        <taxon>Eucoccidiorida</taxon>
        <taxon>Eimeriorina</taxon>
        <taxon>Eimeriidae</taxon>
        <taxon>Cyclospora</taxon>
    </lineage>
</organism>
<keyword evidence="4" id="KW-1185">Reference proteome</keyword>
<evidence type="ECO:0000313" key="4">
    <source>
        <dbReference type="Proteomes" id="UP000515125"/>
    </source>
</evidence>
<feature type="domain" description="WW" evidence="2">
    <location>
        <begin position="15"/>
        <end position="44"/>
    </location>
</feature>
<dbReference type="InterPro" id="IPR002713">
    <property type="entry name" value="FF_domain"/>
</dbReference>
<feature type="domain" description="FF" evidence="3">
    <location>
        <begin position="315"/>
        <end position="375"/>
    </location>
</feature>
<dbReference type="GO" id="GO:0003723">
    <property type="term" value="F:RNA binding"/>
    <property type="evidence" value="ECO:0007669"/>
    <property type="project" value="TreeGrafter"/>
</dbReference>
<dbReference type="InterPro" id="IPR036517">
    <property type="entry name" value="FF_domain_sf"/>
</dbReference>
<accession>A0A6P6RQR3</accession>
<evidence type="ECO:0000259" key="2">
    <source>
        <dbReference type="PROSITE" id="PS50020"/>
    </source>
</evidence>
<dbReference type="Gene3D" id="1.10.10.440">
    <property type="entry name" value="FF domain"/>
    <property type="match status" value="2"/>
</dbReference>
<evidence type="ECO:0000313" key="5">
    <source>
        <dbReference type="RefSeq" id="XP_026190133.1"/>
    </source>
</evidence>
<dbReference type="GO" id="GO:0005685">
    <property type="term" value="C:U1 snRNP"/>
    <property type="evidence" value="ECO:0007669"/>
    <property type="project" value="TreeGrafter"/>
</dbReference>
<feature type="compositionally biased region" description="Basic and acidic residues" evidence="1">
    <location>
        <begin position="485"/>
        <end position="548"/>
    </location>
</feature>
<sequence>MDPFFANPSMITSGDGWTEHVSKEGRKYYYNTLTQESQWGKPLSLQTPEEAQILLKTGWQEFSSADGKSYWFHSATKRSVWSTPKEVEEMLKSLQEEREDWPQFKSKDEAKTFLVKLFELKKFPPRISWENASKILESDRRWSCFSILTRGERKQTFAEYMGSRGKRAAEEERQKRKRAKDLMVKNLLEWKELSFKTTYIDVADRFHFEEWWTWMQESERDEFFQEWMFDNEQMFKNKVKERRRADVAMLEEILEQNPTEYPFQKKWSEVRDQLLSHPKLQNMMKIDVLQVWEEWVRHGYDQERKQRQAQNFRRQRKRRDAFRELLQDAVDKGEVSSRTEWASFVRRIEKDPRYTAMVGQGGSTPRELFCDAVERLREQHEQLKQILKRSAERAGLDIRDPALSFNQFYEAVRGQEDVKNLNVLNTKMVFEALRQSEGKSSASHTDAKTRSRSGRGDTDGSSYRSSRQEESSSSSKAHNDSSSSARDRERSERERDRVSSKGDDSRSRKNHRSYHDRSSSRPRDEGRDGDVDQMRKRRNVEDDRRRRH</sequence>
<dbReference type="RefSeq" id="XP_026190133.1">
    <property type="nucleotide sequence ID" value="XM_026334348.1"/>
</dbReference>
<dbReference type="Pfam" id="PF00397">
    <property type="entry name" value="WW"/>
    <property type="match status" value="1"/>
</dbReference>
<dbReference type="GO" id="GO:0071004">
    <property type="term" value="C:U2-type prespliceosome"/>
    <property type="evidence" value="ECO:0007669"/>
    <property type="project" value="TreeGrafter"/>
</dbReference>
<dbReference type="InterPro" id="IPR001202">
    <property type="entry name" value="WW_dom"/>
</dbReference>
<feature type="domain" description="WW" evidence="2">
    <location>
        <begin position="53"/>
        <end position="86"/>
    </location>
</feature>
<dbReference type="SMART" id="SM00456">
    <property type="entry name" value="WW"/>
    <property type="match status" value="2"/>
</dbReference>
<dbReference type="PANTHER" id="PTHR11864">
    <property type="entry name" value="PRE-MRNA-PROCESSING PROTEIN PRP40"/>
    <property type="match status" value="1"/>
</dbReference>
<evidence type="ECO:0000256" key="1">
    <source>
        <dbReference type="SAM" id="MobiDB-lite"/>
    </source>
</evidence>
<feature type="region of interest" description="Disordered" evidence="1">
    <location>
        <begin position="435"/>
        <end position="548"/>
    </location>
</feature>
<dbReference type="GeneID" id="34619511"/>
<dbReference type="SMART" id="SM00441">
    <property type="entry name" value="FF"/>
    <property type="match status" value="2"/>
</dbReference>
<reference evidence="5" key="1">
    <citation type="submission" date="2025-08" db="UniProtKB">
        <authorList>
            <consortium name="RefSeq"/>
        </authorList>
    </citation>
    <scope>IDENTIFICATION</scope>
</reference>
<dbReference type="GO" id="GO:0045292">
    <property type="term" value="P:mRNA cis splicing, via spliceosome"/>
    <property type="evidence" value="ECO:0007669"/>
    <property type="project" value="InterPro"/>
</dbReference>
<dbReference type="Gene3D" id="2.20.70.10">
    <property type="match status" value="2"/>
</dbReference>
<proteinExistence type="predicted"/>
<protein>
    <submittedName>
        <fullName evidence="5">WW domain-containing protein ZK1098.1</fullName>
    </submittedName>
</protein>
<gene>
    <name evidence="5" type="primary">LOC34619511</name>
</gene>
<dbReference type="SUPFAM" id="SSF81698">
    <property type="entry name" value="FF domain"/>
    <property type="match status" value="2"/>
</dbReference>
<dbReference type="OrthoDB" id="187617at2759"/>
<feature type="compositionally biased region" description="Basic and acidic residues" evidence="1">
    <location>
        <begin position="445"/>
        <end position="458"/>
    </location>
</feature>
<feature type="compositionally biased region" description="Low complexity" evidence="1">
    <location>
        <begin position="459"/>
        <end position="484"/>
    </location>
</feature>
<dbReference type="AlphaFoldDB" id="A0A6P6RQR3"/>
<dbReference type="Proteomes" id="UP000515125">
    <property type="component" value="Unplaced"/>
</dbReference>
<dbReference type="PROSITE" id="PS50020">
    <property type="entry name" value="WW_DOMAIN_2"/>
    <property type="match status" value="2"/>
</dbReference>
<dbReference type="PANTHER" id="PTHR11864:SF0">
    <property type="entry name" value="PRP40 PRE-MRNA PROCESSING FACTOR 40 HOMOLOG A (YEAST)"/>
    <property type="match status" value="1"/>
</dbReference>
<dbReference type="InterPro" id="IPR036020">
    <property type="entry name" value="WW_dom_sf"/>
</dbReference>
<name>A0A6P6RQR3_9EIME</name>
<dbReference type="InterPro" id="IPR039726">
    <property type="entry name" value="Prp40-like"/>
</dbReference>
<dbReference type="PROSITE" id="PS51676">
    <property type="entry name" value="FF"/>
    <property type="match status" value="1"/>
</dbReference>
<dbReference type="Pfam" id="PF01846">
    <property type="entry name" value="FF"/>
    <property type="match status" value="2"/>
</dbReference>